<dbReference type="InterPro" id="IPR047187">
    <property type="entry name" value="SF1_C_Upf1"/>
</dbReference>
<dbReference type="GO" id="GO:0005524">
    <property type="term" value="F:ATP binding"/>
    <property type="evidence" value="ECO:0007669"/>
    <property type="project" value="UniProtKB-KW"/>
</dbReference>
<dbReference type="PANTHER" id="PTHR10887">
    <property type="entry name" value="DNA2/NAM7 HELICASE FAMILY"/>
    <property type="match status" value="1"/>
</dbReference>
<dbReference type="Gene3D" id="3.40.50.300">
    <property type="entry name" value="P-loop containing nucleotide triphosphate hydrolases"/>
    <property type="match status" value="2"/>
</dbReference>
<keyword evidence="5" id="KW-0067">ATP-binding</keyword>
<evidence type="ECO:0000256" key="5">
    <source>
        <dbReference type="ARBA" id="ARBA00022840"/>
    </source>
</evidence>
<evidence type="ECO:0000256" key="2">
    <source>
        <dbReference type="ARBA" id="ARBA00022741"/>
    </source>
</evidence>
<reference evidence="9" key="1">
    <citation type="journal article" date="2018" name="Nat. Microbiol.">
        <title>Leveraging single-cell genomics to expand the fungal tree of life.</title>
        <authorList>
            <person name="Ahrendt S.R."/>
            <person name="Quandt C.A."/>
            <person name="Ciobanu D."/>
            <person name="Clum A."/>
            <person name="Salamov A."/>
            <person name="Andreopoulos B."/>
            <person name="Cheng J.F."/>
            <person name="Woyke T."/>
            <person name="Pelin A."/>
            <person name="Henrissat B."/>
            <person name="Reynolds N.K."/>
            <person name="Benny G.L."/>
            <person name="Smith M.E."/>
            <person name="James T.Y."/>
            <person name="Grigoriev I.V."/>
        </authorList>
    </citation>
    <scope>NUCLEOTIDE SEQUENCE [LARGE SCALE GENOMIC DNA]</scope>
    <source>
        <strain evidence="9">CSF55</strain>
    </source>
</reference>
<evidence type="ECO:0000256" key="4">
    <source>
        <dbReference type="ARBA" id="ARBA00022806"/>
    </source>
</evidence>
<dbReference type="GO" id="GO:0005694">
    <property type="term" value="C:chromosome"/>
    <property type="evidence" value="ECO:0007669"/>
    <property type="project" value="UniProtKB-ARBA"/>
</dbReference>
<protein>
    <submittedName>
        <fullName evidence="8">Uncharacterized protein</fullName>
    </submittedName>
</protein>
<dbReference type="CDD" id="cd18808">
    <property type="entry name" value="SF1_C_Upf1"/>
    <property type="match status" value="1"/>
</dbReference>
<dbReference type="GO" id="GO:0016787">
    <property type="term" value="F:hydrolase activity"/>
    <property type="evidence" value="ECO:0007669"/>
    <property type="project" value="UniProtKB-KW"/>
</dbReference>
<evidence type="ECO:0000256" key="3">
    <source>
        <dbReference type="ARBA" id="ARBA00022801"/>
    </source>
</evidence>
<dbReference type="SUPFAM" id="SSF52540">
    <property type="entry name" value="P-loop containing nucleoside triphosphate hydrolases"/>
    <property type="match status" value="1"/>
</dbReference>
<evidence type="ECO:0000313" key="8">
    <source>
        <dbReference type="EMBL" id="RKP19775.1"/>
    </source>
</evidence>
<dbReference type="FunFam" id="3.40.50.300:FF:000326">
    <property type="entry name" value="P-loop containing nucleoside triphosphate hydrolase"/>
    <property type="match status" value="1"/>
</dbReference>
<dbReference type="Pfam" id="PF13087">
    <property type="entry name" value="AAA_12"/>
    <property type="match status" value="1"/>
</dbReference>
<dbReference type="GO" id="GO:0004386">
    <property type="term" value="F:helicase activity"/>
    <property type="evidence" value="ECO:0007669"/>
    <property type="project" value="UniProtKB-KW"/>
</dbReference>
<organism evidence="8 9">
    <name type="scientific">Rozella allomycis (strain CSF55)</name>
    <dbReference type="NCBI Taxonomy" id="988480"/>
    <lineage>
        <taxon>Eukaryota</taxon>
        <taxon>Fungi</taxon>
        <taxon>Fungi incertae sedis</taxon>
        <taxon>Cryptomycota</taxon>
        <taxon>Cryptomycota incertae sedis</taxon>
        <taxon>Rozella</taxon>
    </lineage>
</organism>
<keyword evidence="3" id="KW-0378">Hydrolase</keyword>
<proteinExistence type="inferred from homology"/>
<dbReference type="AlphaFoldDB" id="A0A4P9YK20"/>
<dbReference type="InterPro" id="IPR041677">
    <property type="entry name" value="DNA2/NAM7_AAA_11"/>
</dbReference>
<gene>
    <name evidence="8" type="ORF">ROZALSC1DRAFT_13565</name>
</gene>
<dbReference type="Pfam" id="PF13086">
    <property type="entry name" value="AAA_11"/>
    <property type="match status" value="1"/>
</dbReference>
<name>A0A4P9YK20_ROZAC</name>
<evidence type="ECO:0000259" key="7">
    <source>
        <dbReference type="Pfam" id="PF13087"/>
    </source>
</evidence>
<dbReference type="InterPro" id="IPR027417">
    <property type="entry name" value="P-loop_NTPase"/>
</dbReference>
<dbReference type="Proteomes" id="UP000281549">
    <property type="component" value="Unassembled WGS sequence"/>
</dbReference>
<keyword evidence="4" id="KW-0347">Helicase</keyword>
<accession>A0A4P9YK20</accession>
<keyword evidence="2" id="KW-0547">Nucleotide-binding</keyword>
<dbReference type="PANTHER" id="PTHR10887:SF495">
    <property type="entry name" value="HELICASE SENATAXIN ISOFORM X1-RELATED"/>
    <property type="match status" value="1"/>
</dbReference>
<sequence length="371" mass="42014">MNDTILSNLLVITSTSNADSLYDTCVKIRKTAEKEIRNALVKKTKIMFATLGFAHSHSFKNTDFDICCVDEACQASEPETLPLLKDSLKRLVLIGDPNQLPAVINSKLSEQAGYGVSLFERLYKRNYPYVMLSTQYRMHPKISEFCSKNFYGGQLKDGPNVLSESYTKHWHSQRMFGPLVFFNQEMALEEKCSTGSYVNSGEIDAIFSTLKDFFVKYPNSNATIGIVCLYKEQKKMMLEKMNDFSRTLREIAEDPKLVASFLNNIDVNTVDGFQGQQRDIILLSLVRANKKGSLGFITDIKRVNVSLTRAKHSLWIFGNKDVVCINPTWKSVIDYIQSNGAVIPCNSKSLIFTNYTVADIQNKTELEEQCE</sequence>
<evidence type="ECO:0000256" key="1">
    <source>
        <dbReference type="ARBA" id="ARBA00007913"/>
    </source>
</evidence>
<dbReference type="InterPro" id="IPR045055">
    <property type="entry name" value="DNA2/NAM7-like"/>
</dbReference>
<dbReference type="EMBL" id="ML005163">
    <property type="protein sequence ID" value="RKP19775.1"/>
    <property type="molecule type" value="Genomic_DNA"/>
</dbReference>
<feature type="domain" description="DNA2/NAM7 helicase helicase" evidence="6">
    <location>
        <begin position="29"/>
        <end position="107"/>
    </location>
</feature>
<feature type="domain" description="DNA2/NAM7 helicase-like C-terminal" evidence="7">
    <location>
        <begin position="114"/>
        <end position="320"/>
    </location>
</feature>
<evidence type="ECO:0000313" key="9">
    <source>
        <dbReference type="Proteomes" id="UP000281549"/>
    </source>
</evidence>
<comment type="similarity">
    <text evidence="1">Belongs to the DNA2/NAM7 helicase family.</text>
</comment>
<evidence type="ECO:0000259" key="6">
    <source>
        <dbReference type="Pfam" id="PF13086"/>
    </source>
</evidence>
<dbReference type="InterPro" id="IPR041679">
    <property type="entry name" value="DNA2/NAM7-like_C"/>
</dbReference>